<evidence type="ECO:0000313" key="3">
    <source>
        <dbReference type="Proteomes" id="UP000276542"/>
    </source>
</evidence>
<evidence type="ECO:0000256" key="1">
    <source>
        <dbReference type="SAM" id="MobiDB-lite"/>
    </source>
</evidence>
<name>A0A3A5HDH2_9ACTN</name>
<evidence type="ECO:0000313" key="2">
    <source>
        <dbReference type="EMBL" id="RJS46064.1"/>
    </source>
</evidence>
<dbReference type="Proteomes" id="UP000276542">
    <property type="component" value="Unassembled WGS sequence"/>
</dbReference>
<dbReference type="EMBL" id="QYRP01000002">
    <property type="protein sequence ID" value="RJS46064.1"/>
    <property type="molecule type" value="Genomic_DNA"/>
</dbReference>
<dbReference type="AlphaFoldDB" id="A0A3A5HDH2"/>
<accession>A0A3A5HDH2</accession>
<proteinExistence type="predicted"/>
<comment type="caution">
    <text evidence="2">The sequence shown here is derived from an EMBL/GenBank/DDBJ whole genome shotgun (WGS) entry which is preliminary data.</text>
</comment>
<gene>
    <name evidence="2" type="ORF">D4739_07425</name>
</gene>
<feature type="region of interest" description="Disordered" evidence="1">
    <location>
        <begin position="192"/>
        <end position="214"/>
    </location>
</feature>
<reference evidence="3" key="1">
    <citation type="submission" date="2018-09" db="EMBL/GenBank/DDBJ databases">
        <authorList>
            <person name="Zhu H."/>
        </authorList>
    </citation>
    <scope>NUCLEOTIDE SEQUENCE [LARGE SCALE GENOMIC DNA]</scope>
    <source>
        <strain evidence="3">K1W22B-1</strain>
    </source>
</reference>
<sequence length="214" mass="22403">MTPVLACLLLAGCGGGSEKPEIVNPKAPDLTETAYLELSTGLYADSDPGAGGGDPVLSQKATDCFAKGLLDEFKLKGLVDLHVLTPGGRYIGRPMAIPAAEGERWIDRLATCTDLHDYVFDTVKIGATALHPDVVGASSEATWEKARACTHEKVSEKAIRDALLQQLTAKPVEGSDTTSFDACLAIAYRPVVEPSPSSQPGARQSEGVPTNPAG</sequence>
<keyword evidence="3" id="KW-1185">Reference proteome</keyword>
<protein>
    <submittedName>
        <fullName evidence="2">Uncharacterized protein</fullName>
    </submittedName>
</protein>
<organism evidence="2 3">
    <name type="scientific">Nocardioides cavernaquae</name>
    <dbReference type="NCBI Taxonomy" id="2321396"/>
    <lineage>
        <taxon>Bacteria</taxon>
        <taxon>Bacillati</taxon>
        <taxon>Actinomycetota</taxon>
        <taxon>Actinomycetes</taxon>
        <taxon>Propionibacteriales</taxon>
        <taxon>Nocardioidaceae</taxon>
        <taxon>Nocardioides</taxon>
    </lineage>
</organism>